<dbReference type="EMBL" id="PUHZ01000020">
    <property type="protein sequence ID" value="PQO44346.1"/>
    <property type="molecule type" value="Genomic_DNA"/>
</dbReference>
<comment type="caution">
    <text evidence="2">The sequence shown here is derived from an EMBL/GenBank/DDBJ whole genome shotgun (WGS) entry which is preliminary data.</text>
</comment>
<feature type="transmembrane region" description="Helical" evidence="1">
    <location>
        <begin position="6"/>
        <end position="29"/>
    </location>
</feature>
<name>A0A2S8GIU8_9BACT</name>
<evidence type="ECO:0000313" key="3">
    <source>
        <dbReference type="Proteomes" id="UP000237819"/>
    </source>
</evidence>
<protein>
    <submittedName>
        <fullName evidence="2">Uncharacterized protein</fullName>
    </submittedName>
</protein>
<dbReference type="RefSeq" id="WP_105337315.1">
    <property type="nucleotide sequence ID" value="NZ_PUHZ01000020.1"/>
</dbReference>
<dbReference type="PROSITE" id="PS51257">
    <property type="entry name" value="PROKAR_LIPOPROTEIN"/>
    <property type="match status" value="1"/>
</dbReference>
<keyword evidence="1" id="KW-0472">Membrane</keyword>
<dbReference type="AlphaFoldDB" id="A0A2S8GIU8"/>
<accession>A0A2S8GIU8</accession>
<sequence length="271" mass="29285">MLKYSLSLLALLFGAIGTLACLAAIIYAWSASSRLTHATESVFGVADNVVGKVQGRVAQIDERVQQLKITSAEMEESVKTWAKSEAQELVGSRLKVQEKAETLLEGIDRADQWLAVTESSAEMIHQGLDASQKLGLPLDVAPAQELLSEIETIQTQLQDGLGVARNISERVAAAGEEKPDVQLGEQIAKLALRVTATLGLIDARIDAADELLEKLKAGLEQEKRKIIGWIHLAAFGLTFFFFWLGAGQGALCYLGWCGVRPNKKAAQSPTT</sequence>
<keyword evidence="1" id="KW-0812">Transmembrane</keyword>
<gene>
    <name evidence="2" type="ORF">C5Y93_20515</name>
</gene>
<dbReference type="OrthoDB" id="281802at2"/>
<reference evidence="2 3" key="1">
    <citation type="submission" date="2018-02" db="EMBL/GenBank/DDBJ databases">
        <title>Comparative genomes isolates from brazilian mangrove.</title>
        <authorList>
            <person name="Araujo J.E."/>
            <person name="Taketani R.G."/>
            <person name="Silva M.C.P."/>
            <person name="Loureco M.V."/>
            <person name="Andreote F.D."/>
        </authorList>
    </citation>
    <scope>NUCLEOTIDE SEQUENCE [LARGE SCALE GENOMIC DNA]</scope>
    <source>
        <strain evidence="2 3">Nap-Phe MGV</strain>
    </source>
</reference>
<proteinExistence type="predicted"/>
<evidence type="ECO:0000313" key="2">
    <source>
        <dbReference type="EMBL" id="PQO44346.1"/>
    </source>
</evidence>
<dbReference type="Proteomes" id="UP000237819">
    <property type="component" value="Unassembled WGS sequence"/>
</dbReference>
<organism evidence="2 3">
    <name type="scientific">Blastopirellula marina</name>
    <dbReference type="NCBI Taxonomy" id="124"/>
    <lineage>
        <taxon>Bacteria</taxon>
        <taxon>Pseudomonadati</taxon>
        <taxon>Planctomycetota</taxon>
        <taxon>Planctomycetia</taxon>
        <taxon>Pirellulales</taxon>
        <taxon>Pirellulaceae</taxon>
        <taxon>Blastopirellula</taxon>
    </lineage>
</organism>
<keyword evidence="1" id="KW-1133">Transmembrane helix</keyword>
<feature type="transmembrane region" description="Helical" evidence="1">
    <location>
        <begin position="226"/>
        <end position="246"/>
    </location>
</feature>
<evidence type="ECO:0000256" key="1">
    <source>
        <dbReference type="SAM" id="Phobius"/>
    </source>
</evidence>